<dbReference type="Proteomes" id="UP001176940">
    <property type="component" value="Unassembled WGS sequence"/>
</dbReference>
<dbReference type="Pfam" id="PF00850">
    <property type="entry name" value="Hist_deacetyl"/>
    <property type="match status" value="1"/>
</dbReference>
<dbReference type="InterPro" id="IPR023801">
    <property type="entry name" value="His_deacetylse_dom"/>
</dbReference>
<keyword evidence="4" id="KW-1185">Reference proteome</keyword>
<organism evidence="3 4">
    <name type="scientific">Ranitomeya imitator</name>
    <name type="common">mimic poison frog</name>
    <dbReference type="NCBI Taxonomy" id="111125"/>
    <lineage>
        <taxon>Eukaryota</taxon>
        <taxon>Metazoa</taxon>
        <taxon>Chordata</taxon>
        <taxon>Craniata</taxon>
        <taxon>Vertebrata</taxon>
        <taxon>Euteleostomi</taxon>
        <taxon>Amphibia</taxon>
        <taxon>Batrachia</taxon>
        <taxon>Anura</taxon>
        <taxon>Neobatrachia</taxon>
        <taxon>Hyloidea</taxon>
        <taxon>Dendrobatidae</taxon>
        <taxon>Dendrobatinae</taxon>
        <taxon>Ranitomeya</taxon>
    </lineage>
</organism>
<evidence type="ECO:0000259" key="2">
    <source>
        <dbReference type="Pfam" id="PF00850"/>
    </source>
</evidence>
<dbReference type="InterPro" id="IPR023696">
    <property type="entry name" value="Ureohydrolase_dom_sf"/>
</dbReference>
<feature type="domain" description="Histone deacetylase" evidence="2">
    <location>
        <begin position="111"/>
        <end position="186"/>
    </location>
</feature>
<proteinExistence type="predicted"/>
<comment type="caution">
    <text evidence="3">The sequence shown here is derived from an EMBL/GenBank/DDBJ whole genome shotgun (WGS) entry which is preliminary data.</text>
</comment>
<dbReference type="Gene3D" id="3.40.800.20">
    <property type="entry name" value="Histone deacetylase domain"/>
    <property type="match status" value="1"/>
</dbReference>
<feature type="region of interest" description="Disordered" evidence="1">
    <location>
        <begin position="74"/>
        <end position="98"/>
    </location>
</feature>
<evidence type="ECO:0000313" key="4">
    <source>
        <dbReference type="Proteomes" id="UP001176940"/>
    </source>
</evidence>
<feature type="compositionally biased region" description="Basic and acidic residues" evidence="1">
    <location>
        <begin position="74"/>
        <end position="87"/>
    </location>
</feature>
<name>A0ABN9M1F0_9NEOB</name>
<dbReference type="SUPFAM" id="SSF52768">
    <property type="entry name" value="Arginase/deacetylase"/>
    <property type="match status" value="1"/>
</dbReference>
<protein>
    <recommendedName>
        <fullName evidence="2">Histone deacetylase domain-containing protein</fullName>
    </recommendedName>
</protein>
<evidence type="ECO:0000313" key="3">
    <source>
        <dbReference type="EMBL" id="CAJ0955409.1"/>
    </source>
</evidence>
<dbReference type="EMBL" id="CAUEEQ010040140">
    <property type="protein sequence ID" value="CAJ0955409.1"/>
    <property type="molecule type" value="Genomic_DNA"/>
</dbReference>
<feature type="region of interest" description="Disordered" evidence="1">
    <location>
        <begin position="238"/>
        <end position="324"/>
    </location>
</feature>
<reference evidence="3" key="1">
    <citation type="submission" date="2023-07" db="EMBL/GenBank/DDBJ databases">
        <authorList>
            <person name="Stuckert A."/>
        </authorList>
    </citation>
    <scope>NUCLEOTIDE SEQUENCE</scope>
</reference>
<dbReference type="PANTHER" id="PTHR48252">
    <property type="entry name" value="HISTONE DEACETYLASE 2-RELATED"/>
    <property type="match status" value="1"/>
</dbReference>
<feature type="compositionally biased region" description="Low complexity" evidence="1">
    <location>
        <begin position="12"/>
        <end position="24"/>
    </location>
</feature>
<feature type="region of interest" description="Disordered" evidence="1">
    <location>
        <begin position="1"/>
        <end position="24"/>
    </location>
</feature>
<accession>A0ABN9M1F0</accession>
<feature type="compositionally biased region" description="Acidic residues" evidence="1">
    <location>
        <begin position="294"/>
        <end position="312"/>
    </location>
</feature>
<gene>
    <name evidence="3" type="ORF">RIMI_LOCUS15125033</name>
</gene>
<evidence type="ECO:0000256" key="1">
    <source>
        <dbReference type="SAM" id="MobiDB-lite"/>
    </source>
</evidence>
<dbReference type="InterPro" id="IPR037138">
    <property type="entry name" value="His_deacetylse_dom_sf"/>
</dbReference>
<dbReference type="PANTHER" id="PTHR48252:SF77">
    <property type="entry name" value="HISTONE DEACETYLASE DOMAIN-CONTAINING PROTEIN"/>
    <property type="match status" value="1"/>
</dbReference>
<sequence>MLLLPPDIGWRQPAPHQSPASSAPTCPFTGEIIHSFRLSRTRCFLDRIGKGTRTATEQGRAKYACAGTVAEDQKRTSCNEDGRRRSGPETPIRPDQQRDRPWCMKCPFSSSVLKEVFTTFNPEAVVLQLGADTIAGDPMCSFNMTPEGIGKCLKYVLQWQLPTLVLGGGGYNLPNTARCWTYLTAVILGRTLSSEIPDHEDTFCYALQPSWRVSAGSYLKPGDDIQADEEMICADAQNLCESDPGPDEEGSEHSVDPRSQTVTPVGEDNEEDDDKTEIPDWNENLTFRSGQEEIGSEDDGCENTQDDDDEVVDPTYCQPQSTCP</sequence>